<evidence type="ECO:0000313" key="3">
    <source>
        <dbReference type="EMBL" id="GGF58547.1"/>
    </source>
</evidence>
<dbReference type="EMBL" id="BMHV01000005">
    <property type="protein sequence ID" value="GGF58547.1"/>
    <property type="molecule type" value="Genomic_DNA"/>
</dbReference>
<evidence type="ECO:0000313" key="4">
    <source>
        <dbReference type="Proteomes" id="UP000632498"/>
    </source>
</evidence>
<keyword evidence="4" id="KW-1185">Reference proteome</keyword>
<feature type="region of interest" description="Disordered" evidence="1">
    <location>
        <begin position="34"/>
        <end position="57"/>
    </location>
</feature>
<sequence length="88" mass="9662">MFGLSPNKILFTALIIAAVWYGFKWLNRLQADQKKKTKQAARNDRTSAGGPGSKDADFEELVACPTCGDYVIADKKSGCGKENCPYDK</sequence>
<protein>
    <submittedName>
        <fullName evidence="3">Uncharacterized protein</fullName>
    </submittedName>
</protein>
<evidence type="ECO:0000256" key="1">
    <source>
        <dbReference type="SAM" id="MobiDB-lite"/>
    </source>
</evidence>
<comment type="caution">
    <text evidence="3">The sequence shown here is derived from an EMBL/GenBank/DDBJ whole genome shotgun (WGS) entry which is preliminary data.</text>
</comment>
<dbReference type="Proteomes" id="UP000632498">
    <property type="component" value="Unassembled WGS sequence"/>
</dbReference>
<reference evidence="3" key="1">
    <citation type="journal article" date="2014" name="Int. J. Syst. Evol. Microbiol.">
        <title>Complete genome sequence of Corynebacterium casei LMG S-19264T (=DSM 44701T), isolated from a smear-ripened cheese.</title>
        <authorList>
            <consortium name="US DOE Joint Genome Institute (JGI-PGF)"/>
            <person name="Walter F."/>
            <person name="Albersmeier A."/>
            <person name="Kalinowski J."/>
            <person name="Ruckert C."/>
        </authorList>
    </citation>
    <scope>NUCLEOTIDE SEQUENCE</scope>
    <source>
        <strain evidence="3">CGMCC 1.15254</strain>
    </source>
</reference>
<dbReference type="AlphaFoldDB" id="A0A917BWN1"/>
<reference evidence="3" key="2">
    <citation type="submission" date="2020-09" db="EMBL/GenBank/DDBJ databases">
        <authorList>
            <person name="Sun Q."/>
            <person name="Zhou Y."/>
        </authorList>
    </citation>
    <scope>NUCLEOTIDE SEQUENCE</scope>
    <source>
        <strain evidence="3">CGMCC 1.15254</strain>
    </source>
</reference>
<organism evidence="3 4">
    <name type="scientific">Terasakiella brassicae</name>
    <dbReference type="NCBI Taxonomy" id="1634917"/>
    <lineage>
        <taxon>Bacteria</taxon>
        <taxon>Pseudomonadati</taxon>
        <taxon>Pseudomonadota</taxon>
        <taxon>Alphaproteobacteria</taxon>
        <taxon>Rhodospirillales</taxon>
        <taxon>Terasakiellaceae</taxon>
        <taxon>Terasakiella</taxon>
    </lineage>
</organism>
<proteinExistence type="predicted"/>
<keyword evidence="2" id="KW-1133">Transmembrane helix</keyword>
<name>A0A917BWN1_9PROT</name>
<dbReference type="RefSeq" id="WP_188662349.1">
    <property type="nucleotide sequence ID" value="NZ_BMHV01000005.1"/>
</dbReference>
<gene>
    <name evidence="3" type="ORF">GCM10011332_10140</name>
</gene>
<feature type="transmembrane region" description="Helical" evidence="2">
    <location>
        <begin position="6"/>
        <end position="26"/>
    </location>
</feature>
<accession>A0A917BWN1</accession>
<evidence type="ECO:0000256" key="2">
    <source>
        <dbReference type="SAM" id="Phobius"/>
    </source>
</evidence>
<keyword evidence="2" id="KW-0472">Membrane</keyword>
<keyword evidence="2" id="KW-0812">Transmembrane</keyword>